<organism evidence="2 3">
    <name type="scientific">Methylobacterium soli</name>
    <dbReference type="NCBI Taxonomy" id="553447"/>
    <lineage>
        <taxon>Bacteria</taxon>
        <taxon>Pseudomonadati</taxon>
        <taxon>Pseudomonadota</taxon>
        <taxon>Alphaproteobacteria</taxon>
        <taxon>Hyphomicrobiales</taxon>
        <taxon>Methylobacteriaceae</taxon>
        <taxon>Methylobacterium</taxon>
    </lineage>
</organism>
<evidence type="ECO:0000313" key="3">
    <source>
        <dbReference type="Proteomes" id="UP000474159"/>
    </source>
</evidence>
<dbReference type="EMBL" id="VZZK01000004">
    <property type="protein sequence ID" value="KAB1080548.1"/>
    <property type="molecule type" value="Genomic_DNA"/>
</dbReference>
<sequence length="75" mass="8466">MAKFFFDVCHEGQILADEIGAECENIGEAFKTAKYLITYLKEGYDSASADWSSWMLAVTYQDHSGLFELPFTLVT</sequence>
<evidence type="ECO:0000313" key="2">
    <source>
        <dbReference type="EMBL" id="KAB1080548.1"/>
    </source>
</evidence>
<evidence type="ECO:0000259" key="1">
    <source>
        <dbReference type="Pfam" id="PF21834"/>
    </source>
</evidence>
<dbReference type="Proteomes" id="UP000474159">
    <property type="component" value="Unassembled WGS sequence"/>
</dbReference>
<name>A0A6L3T1L8_9HYPH</name>
<dbReference type="RefSeq" id="WP_150997818.1">
    <property type="nucleotide sequence ID" value="NZ_VZZK01000004.1"/>
</dbReference>
<proteinExistence type="predicted"/>
<dbReference type="OrthoDB" id="7996982at2"/>
<comment type="caution">
    <text evidence="2">The sequence shown here is derived from an EMBL/GenBank/DDBJ whole genome shotgun (WGS) entry which is preliminary data.</text>
</comment>
<dbReference type="Pfam" id="PF21834">
    <property type="entry name" value="DUF6894"/>
    <property type="match status" value="1"/>
</dbReference>
<protein>
    <recommendedName>
        <fullName evidence="1">DUF6894 domain-containing protein</fullName>
    </recommendedName>
</protein>
<dbReference type="InterPro" id="IPR054189">
    <property type="entry name" value="DUF6894"/>
</dbReference>
<reference evidence="2 3" key="1">
    <citation type="submission" date="2019-09" db="EMBL/GenBank/DDBJ databases">
        <title>YIM 48816 draft genome.</title>
        <authorList>
            <person name="Jiang L."/>
        </authorList>
    </citation>
    <scope>NUCLEOTIDE SEQUENCE [LARGE SCALE GENOMIC DNA]</scope>
    <source>
        <strain evidence="2 3">YIM 48816</strain>
    </source>
</reference>
<keyword evidence="3" id="KW-1185">Reference proteome</keyword>
<dbReference type="AlphaFoldDB" id="A0A6L3T1L8"/>
<feature type="domain" description="DUF6894" evidence="1">
    <location>
        <begin position="4"/>
        <end position="72"/>
    </location>
</feature>
<accession>A0A6L3T1L8</accession>
<gene>
    <name evidence="2" type="ORF">F6X53_04935</name>
</gene>